<dbReference type="PROSITE" id="PS51898">
    <property type="entry name" value="TYR_RECOMBINASE"/>
    <property type="match status" value="1"/>
</dbReference>
<keyword evidence="2" id="KW-0229">DNA integration</keyword>
<dbReference type="Proteomes" id="UP000197587">
    <property type="component" value="Unassembled WGS sequence"/>
</dbReference>
<dbReference type="InterPro" id="IPR013762">
    <property type="entry name" value="Integrase-like_cat_sf"/>
</dbReference>
<evidence type="ECO:0000256" key="5">
    <source>
        <dbReference type="PROSITE-ProRule" id="PRU01248"/>
    </source>
</evidence>
<proteinExistence type="inferred from homology"/>
<keyword evidence="4" id="KW-0233">DNA recombination</keyword>
<dbReference type="Pfam" id="PF13495">
    <property type="entry name" value="Phage_int_SAM_4"/>
    <property type="match status" value="1"/>
</dbReference>
<dbReference type="Pfam" id="PF00589">
    <property type="entry name" value="Phage_integrase"/>
    <property type="match status" value="1"/>
</dbReference>
<evidence type="ECO:0000256" key="4">
    <source>
        <dbReference type="ARBA" id="ARBA00023172"/>
    </source>
</evidence>
<dbReference type="EMBL" id="JASZ02000029">
    <property type="protein sequence ID" value="OWK97399.1"/>
    <property type="molecule type" value="Genomic_DNA"/>
</dbReference>
<dbReference type="AlphaFoldDB" id="A0A246B7P5"/>
<dbReference type="PANTHER" id="PTHR30349:SF41">
    <property type="entry name" value="INTEGRASE_RECOMBINASE PROTEIN MJ0367-RELATED"/>
    <property type="match status" value="1"/>
</dbReference>
<reference evidence="8 9" key="1">
    <citation type="submission" date="2014-01" db="EMBL/GenBank/DDBJ databases">
        <authorList>
            <consortium name="Genome Consortium for Active Teaching"/>
            <person name="Sontag T.C."/>
            <person name="Newman J.D."/>
        </authorList>
    </citation>
    <scope>NUCLEOTIDE SEQUENCE [LARGE SCALE GENOMIC DNA]</scope>
    <source>
        <strain evidence="8 9">DSM 19056</strain>
    </source>
</reference>
<organism evidence="8 9">
    <name type="scientific">Kaistella haifensis DSM 19056</name>
    <dbReference type="NCBI Taxonomy" id="1450526"/>
    <lineage>
        <taxon>Bacteria</taxon>
        <taxon>Pseudomonadati</taxon>
        <taxon>Bacteroidota</taxon>
        <taxon>Flavobacteriia</taxon>
        <taxon>Flavobacteriales</taxon>
        <taxon>Weeksellaceae</taxon>
        <taxon>Chryseobacterium group</taxon>
        <taxon>Kaistella</taxon>
    </lineage>
</organism>
<dbReference type="Gene3D" id="1.10.443.10">
    <property type="entry name" value="Intergrase catalytic core"/>
    <property type="match status" value="1"/>
</dbReference>
<dbReference type="SUPFAM" id="SSF56349">
    <property type="entry name" value="DNA breaking-rejoining enzymes"/>
    <property type="match status" value="1"/>
</dbReference>
<comment type="caution">
    <text evidence="8">The sequence shown here is derived from an EMBL/GenBank/DDBJ whole genome shotgun (WGS) entry which is preliminary data.</text>
</comment>
<keyword evidence="3 5" id="KW-0238">DNA-binding</keyword>
<dbReference type="PANTHER" id="PTHR30349">
    <property type="entry name" value="PHAGE INTEGRASE-RELATED"/>
    <property type="match status" value="1"/>
</dbReference>
<dbReference type="GO" id="GO:0003677">
    <property type="term" value="F:DNA binding"/>
    <property type="evidence" value="ECO:0007669"/>
    <property type="project" value="UniProtKB-UniRule"/>
</dbReference>
<comment type="similarity">
    <text evidence="1">Belongs to the 'phage' integrase family.</text>
</comment>
<dbReference type="InterPro" id="IPR044068">
    <property type="entry name" value="CB"/>
</dbReference>
<evidence type="ECO:0000256" key="2">
    <source>
        <dbReference type="ARBA" id="ARBA00022908"/>
    </source>
</evidence>
<dbReference type="InterPro" id="IPR011010">
    <property type="entry name" value="DNA_brk_join_enz"/>
</dbReference>
<reference evidence="8 9" key="2">
    <citation type="submission" date="2017-05" db="EMBL/GenBank/DDBJ databases">
        <title>Genome of Chryseobacterium haifense.</title>
        <authorList>
            <person name="Newman J.D."/>
        </authorList>
    </citation>
    <scope>NUCLEOTIDE SEQUENCE [LARGE SCALE GENOMIC DNA]</scope>
    <source>
        <strain evidence="8 9">DSM 19056</strain>
    </source>
</reference>
<dbReference type="GO" id="GO:0015074">
    <property type="term" value="P:DNA integration"/>
    <property type="evidence" value="ECO:0007669"/>
    <property type="project" value="UniProtKB-KW"/>
</dbReference>
<dbReference type="GO" id="GO:0006310">
    <property type="term" value="P:DNA recombination"/>
    <property type="evidence" value="ECO:0007669"/>
    <property type="project" value="UniProtKB-KW"/>
</dbReference>
<evidence type="ECO:0000313" key="8">
    <source>
        <dbReference type="EMBL" id="OWK97399.1"/>
    </source>
</evidence>
<dbReference type="InterPro" id="IPR010998">
    <property type="entry name" value="Integrase_recombinase_N"/>
</dbReference>
<feature type="domain" description="Tyr recombinase" evidence="6">
    <location>
        <begin position="180"/>
        <end position="352"/>
    </location>
</feature>
<gene>
    <name evidence="8" type="ORF">AP75_11325</name>
</gene>
<name>A0A246B7P5_9FLAO</name>
<dbReference type="InterPro" id="IPR004107">
    <property type="entry name" value="Integrase_SAM-like_N"/>
</dbReference>
<dbReference type="Gene3D" id="1.10.150.130">
    <property type="match status" value="1"/>
</dbReference>
<accession>A0A246B7P5</accession>
<keyword evidence="9" id="KW-1185">Reference proteome</keyword>
<dbReference type="InterPro" id="IPR050090">
    <property type="entry name" value="Tyrosine_recombinase_XerCD"/>
</dbReference>
<evidence type="ECO:0000259" key="7">
    <source>
        <dbReference type="PROSITE" id="PS51900"/>
    </source>
</evidence>
<evidence type="ECO:0000313" key="9">
    <source>
        <dbReference type="Proteomes" id="UP000197587"/>
    </source>
</evidence>
<protein>
    <submittedName>
        <fullName evidence="8">Integrase</fullName>
    </submittedName>
</protein>
<evidence type="ECO:0000256" key="3">
    <source>
        <dbReference type="ARBA" id="ARBA00023125"/>
    </source>
</evidence>
<evidence type="ECO:0000256" key="1">
    <source>
        <dbReference type="ARBA" id="ARBA00008857"/>
    </source>
</evidence>
<sequence>MNDFADKRYSFSVGTHYGSKVIWVSFDKDKELISHLRSQTKARWSSTQKKWYVADTRSHRAIFGLPQKITGEAVLAKIHVINLPEFTRFQEHLLLKGYSANTVRTYSTEFAQLLSVLKGNPVQELTPERLRSYFLYCHEKLKLSESEIHSRMNAVKFYFEQVLHRQKMFFDIPRPKKKLLLPKMLSKAEIKKIIAAPENPKHSLVLKVCYGMGLRVSEVVALKLSDIDSTEMLVRIEQGKGKKDRIAVLPESLLPELREYYLNYRPKVYLFEGQEGGAYSVRSAQAVFKKAMEKAGIRKKVGIHGLRHSFATHLLETGTDIRFIQELLGHNSIKTTQIYTHVTDLSKSKIKSPLDSL</sequence>
<evidence type="ECO:0000259" key="6">
    <source>
        <dbReference type="PROSITE" id="PS51898"/>
    </source>
</evidence>
<feature type="domain" description="Core-binding (CB)" evidence="7">
    <location>
        <begin position="84"/>
        <end position="163"/>
    </location>
</feature>
<dbReference type="InterPro" id="IPR002104">
    <property type="entry name" value="Integrase_catalytic"/>
</dbReference>
<dbReference type="PROSITE" id="PS51900">
    <property type="entry name" value="CB"/>
    <property type="match status" value="1"/>
</dbReference>
<dbReference type="RefSeq" id="WP_088264756.1">
    <property type="nucleotide sequence ID" value="NZ_JASZ02000029.1"/>
</dbReference>